<comment type="caution">
    <text evidence="3">The sequence shown here is derived from an EMBL/GenBank/DDBJ whole genome shotgun (WGS) entry which is preliminary data.</text>
</comment>
<reference evidence="3 4" key="1">
    <citation type="journal article" date="2018" name="Genome Biol. Evol.">
        <title>Multiple Roots of Fruiting Body Formation in Amoebozoa.</title>
        <authorList>
            <person name="Hillmann F."/>
            <person name="Forbes G."/>
            <person name="Novohradska S."/>
            <person name="Ferling I."/>
            <person name="Riege K."/>
            <person name="Groth M."/>
            <person name="Westermann M."/>
            <person name="Marz M."/>
            <person name="Spaller T."/>
            <person name="Winckler T."/>
            <person name="Schaap P."/>
            <person name="Glockner G."/>
        </authorList>
    </citation>
    <scope>NUCLEOTIDE SEQUENCE [LARGE SCALE GENOMIC DNA]</scope>
    <source>
        <strain evidence="3 4">Jena</strain>
    </source>
</reference>
<feature type="transmembrane region" description="Helical" evidence="2">
    <location>
        <begin position="12"/>
        <end position="30"/>
    </location>
</feature>
<evidence type="ECO:0000256" key="2">
    <source>
        <dbReference type="SAM" id="Phobius"/>
    </source>
</evidence>
<dbReference type="InParanoid" id="A0A2P6N3N2"/>
<dbReference type="Proteomes" id="UP000241769">
    <property type="component" value="Unassembled WGS sequence"/>
</dbReference>
<keyword evidence="2" id="KW-1133">Transmembrane helix</keyword>
<sequence length="181" mass="20233">MFVEGASDRVERTVVIIVLAPLILVASFTATIGNAVIFGAILLCLFVLFLRPITDKITASTSSHADLFEKVHQLESKCTTLKAEIESLRSSGNCSPILQSESISREDVTQLIREAMTPIQTELNRLRENSQTDNFRVNMLSVGDHWRLEADQFNFVIRNTTTGDFRFCFPAGRYVDVTNST</sequence>
<keyword evidence="4" id="KW-1185">Reference proteome</keyword>
<name>A0A2P6N3N2_9EUKA</name>
<keyword evidence="2" id="KW-0812">Transmembrane</keyword>
<evidence type="ECO:0000256" key="1">
    <source>
        <dbReference type="SAM" id="Coils"/>
    </source>
</evidence>
<evidence type="ECO:0000313" key="4">
    <source>
        <dbReference type="Proteomes" id="UP000241769"/>
    </source>
</evidence>
<feature type="coiled-coil region" evidence="1">
    <location>
        <begin position="64"/>
        <end position="91"/>
    </location>
</feature>
<dbReference type="EMBL" id="MDYQ01000217">
    <property type="protein sequence ID" value="PRP78542.1"/>
    <property type="molecule type" value="Genomic_DNA"/>
</dbReference>
<evidence type="ECO:0000313" key="3">
    <source>
        <dbReference type="EMBL" id="PRP78542.1"/>
    </source>
</evidence>
<accession>A0A2P6N3N2</accession>
<organism evidence="3 4">
    <name type="scientific">Planoprotostelium fungivorum</name>
    <dbReference type="NCBI Taxonomy" id="1890364"/>
    <lineage>
        <taxon>Eukaryota</taxon>
        <taxon>Amoebozoa</taxon>
        <taxon>Evosea</taxon>
        <taxon>Variosea</taxon>
        <taxon>Cavosteliida</taxon>
        <taxon>Cavosteliaceae</taxon>
        <taxon>Planoprotostelium</taxon>
    </lineage>
</organism>
<dbReference type="AlphaFoldDB" id="A0A2P6N3N2"/>
<keyword evidence="1" id="KW-0175">Coiled coil</keyword>
<protein>
    <submittedName>
        <fullName evidence="3">Uncharacterized protein</fullName>
    </submittedName>
</protein>
<proteinExistence type="predicted"/>
<keyword evidence="2" id="KW-0472">Membrane</keyword>
<gene>
    <name evidence="3" type="ORF">PROFUN_13599</name>
</gene>